<dbReference type="InterPro" id="IPR041679">
    <property type="entry name" value="DNA2/NAM7-like_C"/>
</dbReference>
<dbReference type="EMBL" id="PFPS01000100">
    <property type="protein sequence ID" value="PJA02131.1"/>
    <property type="molecule type" value="Genomic_DNA"/>
</dbReference>
<dbReference type="InterPro" id="IPR027417">
    <property type="entry name" value="P-loop_NTPase"/>
</dbReference>
<evidence type="ECO:0000259" key="2">
    <source>
        <dbReference type="Pfam" id="PF13086"/>
    </source>
</evidence>
<evidence type="ECO:0000313" key="4">
    <source>
        <dbReference type="EMBL" id="PJA02131.1"/>
    </source>
</evidence>
<dbReference type="InterPro" id="IPR045055">
    <property type="entry name" value="DNA2/NAM7-like"/>
</dbReference>
<dbReference type="CDD" id="cd18808">
    <property type="entry name" value="SF1_C_Upf1"/>
    <property type="match status" value="1"/>
</dbReference>
<dbReference type="InterPro" id="IPR041677">
    <property type="entry name" value="DNA2/NAM7_AAA_11"/>
</dbReference>
<name>A0A2M7VJU7_9BACT</name>
<dbReference type="Gene3D" id="3.40.960.10">
    <property type="entry name" value="VSR Endonuclease"/>
    <property type="match status" value="1"/>
</dbReference>
<evidence type="ECO:0000259" key="3">
    <source>
        <dbReference type="Pfam" id="PF13087"/>
    </source>
</evidence>
<dbReference type="Gene3D" id="3.40.50.300">
    <property type="entry name" value="P-loop containing nucleotide triphosphate hydrolases"/>
    <property type="match status" value="2"/>
</dbReference>
<gene>
    <name evidence="4" type="ORF">COX73_02390</name>
</gene>
<dbReference type="GO" id="GO:0004386">
    <property type="term" value="F:helicase activity"/>
    <property type="evidence" value="ECO:0007669"/>
    <property type="project" value="InterPro"/>
</dbReference>
<sequence length="932" mass="108581">MESLLNKIIAYWYDCITNEDILEKDISINVRSRAILYPFNKDPFIFRKNSERVSITKDERFENFFEYTQAQFYEVFYGYPTLFYFDEEVKKHLIAPLFINKLKFVRDDKKLYLQKEESRPTCGIQALTKLGLRTEEIADINQSIENLFSTRTTLSDKQILNKAIEILQKEIELPLNESIDLEKLTNTKKITKDMSPGLYNKSMIFAGEITAYNINLLQDLLELKDRNDLEETALSFFTQTAKSWGETENNLVPVLPFPSNEYQVGALQDIFQNKLTVITGPPGTGKSQFISNLLVNLFLEGKSALFVSHTNEAVDVVNEKIGKEFKNLMLRTGKKEFRQELKGRFNEFLSDSSKKTRKKTSFESIRALWEAIFEYRNKLLERDALEQEFQAEYFKSNDLRDLLKIQKFFLKKLLFYLKIFISSFKLKRLQSNLRNTPCREELEKKIRTLENQFYQASREFIKSIYMEKMIGDGRNIGRVNAYLSEVNSKRFNDKESLDSTLFLETLKVLRVWSSTLKSIRRSFPLKPGIFDYVVFDEASQVDLPSAAPALYRAKQAIIVGDPMQLTHVAGITRDIDYGLAKIHGLQKIKEVYPSKTRYCDISLYKAAENSLTHKPILLANHYRSVDQIISLCNQAFYRGQLKILTNLNFKDFPSTLPLGVQWIDCEGEVFKHLAGSRVNRQEAEVVSRVFKEIMKNIKDTDLTVGVVTPYSRQQRALYEKISKSISPEDIERHNIKILTAHKFQGSEKDIMIFSVVLASRGNGNSDRWYNIYPQILNVALSRARYLLYIVGDKSFCESRQGILGRVAEVYNSIKKQEKMEEYSLHEKFDTIEERLLFEKIQEVDIEKFKYKVIPKLVVKRYTLDFAMVGKQKIDIEVDGIQHEIIKGMPVLEDVERDEFLTKEGWRVMRFPNYLVLSQPAYVIEKIIDSLKR</sequence>
<dbReference type="Pfam" id="PF13087">
    <property type="entry name" value="AAA_12"/>
    <property type="match status" value="1"/>
</dbReference>
<protein>
    <recommendedName>
        <fullName evidence="6">AAA family ATPase</fullName>
    </recommendedName>
</protein>
<comment type="caution">
    <text evidence="4">The sequence shown here is derived from an EMBL/GenBank/DDBJ whole genome shotgun (WGS) entry which is preliminary data.</text>
</comment>
<dbReference type="PANTHER" id="PTHR10887">
    <property type="entry name" value="DNA2/NAM7 HELICASE FAMILY"/>
    <property type="match status" value="1"/>
</dbReference>
<proteinExistence type="predicted"/>
<evidence type="ECO:0000313" key="5">
    <source>
        <dbReference type="Proteomes" id="UP000231469"/>
    </source>
</evidence>
<dbReference type="InterPro" id="IPR047187">
    <property type="entry name" value="SF1_C_Upf1"/>
</dbReference>
<feature type="domain" description="DUF559" evidence="1">
    <location>
        <begin position="829"/>
        <end position="930"/>
    </location>
</feature>
<feature type="domain" description="DNA2/NAM7 helicase-like C-terminal" evidence="3">
    <location>
        <begin position="601"/>
        <end position="793"/>
    </location>
</feature>
<accession>A0A2M7VJU7</accession>
<dbReference type="SUPFAM" id="SSF52540">
    <property type="entry name" value="P-loop containing nucleoside triphosphate hydrolases"/>
    <property type="match status" value="1"/>
</dbReference>
<feature type="domain" description="DNA2/NAM7 helicase helicase" evidence="2">
    <location>
        <begin position="259"/>
        <end position="566"/>
    </location>
</feature>
<evidence type="ECO:0008006" key="6">
    <source>
        <dbReference type="Google" id="ProtNLM"/>
    </source>
</evidence>
<dbReference type="PANTHER" id="PTHR10887:SF495">
    <property type="entry name" value="HELICASE SENATAXIN ISOFORM X1-RELATED"/>
    <property type="match status" value="1"/>
</dbReference>
<dbReference type="AlphaFoldDB" id="A0A2M7VJU7"/>
<dbReference type="Pfam" id="PF13086">
    <property type="entry name" value="AAA_11"/>
    <property type="match status" value="1"/>
</dbReference>
<dbReference type="Pfam" id="PF04480">
    <property type="entry name" value="DUF559"/>
    <property type="match status" value="1"/>
</dbReference>
<dbReference type="InterPro" id="IPR007569">
    <property type="entry name" value="DUF559"/>
</dbReference>
<evidence type="ECO:0000259" key="1">
    <source>
        <dbReference type="Pfam" id="PF04480"/>
    </source>
</evidence>
<reference evidence="5" key="1">
    <citation type="submission" date="2017-09" db="EMBL/GenBank/DDBJ databases">
        <title>Depth-based differentiation of microbial function through sediment-hosted aquifers and enrichment of novel symbionts in the deep terrestrial subsurface.</title>
        <authorList>
            <person name="Probst A.J."/>
            <person name="Ladd B."/>
            <person name="Jarett J.K."/>
            <person name="Geller-Mcgrath D.E."/>
            <person name="Sieber C.M.K."/>
            <person name="Emerson J.B."/>
            <person name="Anantharaman K."/>
            <person name="Thomas B.C."/>
            <person name="Malmstrom R."/>
            <person name="Stieglmeier M."/>
            <person name="Klingl A."/>
            <person name="Woyke T."/>
            <person name="Ryan C.M."/>
            <person name="Banfield J.F."/>
        </authorList>
    </citation>
    <scope>NUCLEOTIDE SEQUENCE [LARGE SCALE GENOMIC DNA]</scope>
</reference>
<organism evidence="4 5">
    <name type="scientific">bacterium (Candidatus Gribaldobacteria) CG_4_10_14_0_2_um_filter_36_18</name>
    <dbReference type="NCBI Taxonomy" id="2014264"/>
    <lineage>
        <taxon>Bacteria</taxon>
        <taxon>Candidatus Gribaldobacteria</taxon>
    </lineage>
</organism>
<dbReference type="Proteomes" id="UP000231469">
    <property type="component" value="Unassembled WGS sequence"/>
</dbReference>